<evidence type="ECO:0000256" key="2">
    <source>
        <dbReference type="ARBA" id="ARBA00023203"/>
    </source>
</evidence>
<dbReference type="Proteomes" id="UP000518266">
    <property type="component" value="Unassembled WGS sequence"/>
</dbReference>
<keyword evidence="2" id="KW-0009">Actin-binding</keyword>
<organism evidence="3 4">
    <name type="scientific">Dissostichus mawsoni</name>
    <name type="common">Antarctic cod</name>
    <dbReference type="NCBI Taxonomy" id="36200"/>
    <lineage>
        <taxon>Eukaryota</taxon>
        <taxon>Metazoa</taxon>
        <taxon>Chordata</taxon>
        <taxon>Craniata</taxon>
        <taxon>Vertebrata</taxon>
        <taxon>Euteleostomi</taxon>
        <taxon>Actinopterygii</taxon>
        <taxon>Neopterygii</taxon>
        <taxon>Teleostei</taxon>
        <taxon>Neoteleostei</taxon>
        <taxon>Acanthomorphata</taxon>
        <taxon>Eupercaria</taxon>
        <taxon>Perciformes</taxon>
        <taxon>Notothenioidei</taxon>
        <taxon>Nototheniidae</taxon>
        <taxon>Dissostichus</taxon>
    </lineage>
</organism>
<dbReference type="PANTHER" id="PTHR11039">
    <property type="entry name" value="NEBULIN"/>
    <property type="match status" value="1"/>
</dbReference>
<reference evidence="3 4" key="1">
    <citation type="submission" date="2020-03" db="EMBL/GenBank/DDBJ databases">
        <title>Dissostichus mawsoni Genome sequencing and assembly.</title>
        <authorList>
            <person name="Park H."/>
        </authorList>
    </citation>
    <scope>NUCLEOTIDE SEQUENCE [LARGE SCALE GENOMIC DNA]</scope>
    <source>
        <strain evidence="3">DM0001</strain>
        <tissue evidence="3">Muscle</tissue>
    </source>
</reference>
<dbReference type="InterPro" id="IPR000900">
    <property type="entry name" value="Nebulin_repeat"/>
</dbReference>
<sequence length="463" mass="53436">MEYNKTKAKGYTLPYDTPHGQHMKRVKDITSNLDYKKKYEATKNKWIWTTDRPDFLNNAKNTLQQSDVEYKYDKESMKGCVIPVVDDKLTLLAMKNNEMSSELKYREKYEKSKGHYQPVSDTPQILHAKAVRSLASEKLYKAKFEKDKGKSVYNNMIQYKKDAKANLHYTSVGYRDKAREAASRGGSLAHRPDIALATEVSKLTSQVEAKPSSHGAASYDTPQMRHIKKMSAVTSDLKYKEKFDKEMKGRKPQYDLQNSKIYQTLKDATVLASEVKYKKDLKKLHKPVTDMAESLSMQHNLSTSKLSSTYCYKKKFEESKGHYHMIADTPESLHHKEATELQSNVKYKEKYEKEKGKAMLDFETPTYVTNKEAQHMQSQKDYKKDFEENMRGKNLSSLEVTPAMTHVRHATQIMSEEGSRRVKGKGLTLLEETPELLRARNATHILSEREYKKSLETDIKGRG</sequence>
<evidence type="ECO:0000256" key="1">
    <source>
        <dbReference type="ARBA" id="ARBA00022737"/>
    </source>
</evidence>
<dbReference type="AlphaFoldDB" id="A0A7J5Y5J8"/>
<accession>A0A7J5Y5J8</accession>
<dbReference type="Pfam" id="PF00880">
    <property type="entry name" value="Nebulin"/>
    <property type="match status" value="6"/>
</dbReference>
<evidence type="ECO:0000313" key="3">
    <source>
        <dbReference type="EMBL" id="KAF3843598.1"/>
    </source>
</evidence>
<comment type="caution">
    <text evidence="3">The sequence shown here is derived from an EMBL/GenBank/DDBJ whole genome shotgun (WGS) entry which is preliminary data.</text>
</comment>
<evidence type="ECO:0000313" key="4">
    <source>
        <dbReference type="Proteomes" id="UP000518266"/>
    </source>
</evidence>
<protein>
    <recommendedName>
        <fullName evidence="5">Nebulin</fullName>
    </recommendedName>
</protein>
<dbReference type="PROSITE" id="PS51216">
    <property type="entry name" value="NEBULIN"/>
    <property type="match status" value="8"/>
</dbReference>
<proteinExistence type="predicted"/>
<gene>
    <name evidence="3" type="ORF">F7725_002447</name>
</gene>
<name>A0A7J5Y5J8_DISMA</name>
<dbReference type="GO" id="GO:0030018">
    <property type="term" value="C:Z disc"/>
    <property type="evidence" value="ECO:0007669"/>
    <property type="project" value="InterPro"/>
</dbReference>
<dbReference type="OrthoDB" id="10070368at2759"/>
<keyword evidence="1" id="KW-0677">Repeat</keyword>
<evidence type="ECO:0008006" key="5">
    <source>
        <dbReference type="Google" id="ProtNLM"/>
    </source>
</evidence>
<dbReference type="PANTHER" id="PTHR11039:SF37">
    <property type="entry name" value="NEBULIN"/>
    <property type="match status" value="1"/>
</dbReference>
<dbReference type="InterPro" id="IPR055297">
    <property type="entry name" value="NEBU/NEBL"/>
</dbReference>
<dbReference type="SMART" id="SM00227">
    <property type="entry name" value="NEBU"/>
    <property type="match status" value="10"/>
</dbReference>
<dbReference type="GO" id="GO:0071691">
    <property type="term" value="P:cardiac muscle thin filament assembly"/>
    <property type="evidence" value="ECO:0007669"/>
    <property type="project" value="TreeGrafter"/>
</dbReference>
<dbReference type="EMBL" id="JAAKFY010000018">
    <property type="protein sequence ID" value="KAF3843598.1"/>
    <property type="molecule type" value="Genomic_DNA"/>
</dbReference>
<dbReference type="GO" id="GO:0051015">
    <property type="term" value="F:actin filament binding"/>
    <property type="evidence" value="ECO:0007669"/>
    <property type="project" value="InterPro"/>
</dbReference>
<keyword evidence="4" id="KW-1185">Reference proteome</keyword>